<dbReference type="InterPro" id="IPR008979">
    <property type="entry name" value="Galactose-bd-like_sf"/>
</dbReference>
<dbReference type="Pfam" id="PF02836">
    <property type="entry name" value="Glyco_hydro_2_C"/>
    <property type="match status" value="1"/>
</dbReference>
<dbReference type="GO" id="GO:0005764">
    <property type="term" value="C:lysosome"/>
    <property type="evidence" value="ECO:0007669"/>
    <property type="project" value="UniProtKB-SubCell"/>
</dbReference>
<dbReference type="EMBL" id="JH818671">
    <property type="protein sequence ID" value="EKC29479.1"/>
    <property type="molecule type" value="Genomic_DNA"/>
</dbReference>
<dbReference type="SUPFAM" id="SSF49303">
    <property type="entry name" value="beta-Galactosidase/glucuronidase domain"/>
    <property type="match status" value="2"/>
</dbReference>
<reference evidence="19" key="1">
    <citation type="journal article" date="2012" name="Nature">
        <title>The oyster genome reveals stress adaptation and complexity of shell formation.</title>
        <authorList>
            <person name="Zhang G."/>
            <person name="Fang X."/>
            <person name="Guo X."/>
            <person name="Li L."/>
            <person name="Luo R."/>
            <person name="Xu F."/>
            <person name="Yang P."/>
            <person name="Zhang L."/>
            <person name="Wang X."/>
            <person name="Qi H."/>
            <person name="Xiong Z."/>
            <person name="Que H."/>
            <person name="Xie Y."/>
            <person name="Holland P.W."/>
            <person name="Paps J."/>
            <person name="Zhu Y."/>
            <person name="Wu F."/>
            <person name="Chen Y."/>
            <person name="Wang J."/>
            <person name="Peng C."/>
            <person name="Meng J."/>
            <person name="Yang L."/>
            <person name="Liu J."/>
            <person name="Wen B."/>
            <person name="Zhang N."/>
            <person name="Huang Z."/>
            <person name="Zhu Q."/>
            <person name="Feng Y."/>
            <person name="Mount A."/>
            <person name="Hedgecock D."/>
            <person name="Xu Z."/>
            <person name="Liu Y."/>
            <person name="Domazet-Loso T."/>
            <person name="Du Y."/>
            <person name="Sun X."/>
            <person name="Zhang S."/>
            <person name="Liu B."/>
            <person name="Cheng P."/>
            <person name="Jiang X."/>
            <person name="Li J."/>
            <person name="Fan D."/>
            <person name="Wang W."/>
            <person name="Fu W."/>
            <person name="Wang T."/>
            <person name="Wang B."/>
            <person name="Zhang J."/>
            <person name="Peng Z."/>
            <person name="Li Y."/>
            <person name="Li N."/>
            <person name="Wang J."/>
            <person name="Chen M."/>
            <person name="He Y."/>
            <person name="Tan F."/>
            <person name="Song X."/>
            <person name="Zheng Q."/>
            <person name="Huang R."/>
            <person name="Yang H."/>
            <person name="Du X."/>
            <person name="Chen L."/>
            <person name="Yang M."/>
            <person name="Gaffney P.M."/>
            <person name="Wang S."/>
            <person name="Luo L."/>
            <person name="She Z."/>
            <person name="Ming Y."/>
            <person name="Huang W."/>
            <person name="Zhang S."/>
            <person name="Huang B."/>
            <person name="Zhang Y."/>
            <person name="Qu T."/>
            <person name="Ni P."/>
            <person name="Miao G."/>
            <person name="Wang J."/>
            <person name="Wang Q."/>
            <person name="Steinberg C.E."/>
            <person name="Wang H."/>
            <person name="Li N."/>
            <person name="Qian L."/>
            <person name="Zhang G."/>
            <person name="Li Y."/>
            <person name="Yang H."/>
            <person name="Liu X."/>
            <person name="Wang J."/>
            <person name="Yin Y."/>
            <person name="Wang J."/>
        </authorList>
    </citation>
    <scope>NUCLEOTIDE SEQUENCE [LARGE SCALE GENOMIC DNA]</scope>
    <source>
        <strain evidence="19">05x7-T-G4-1.051#20</strain>
    </source>
</reference>
<evidence type="ECO:0000256" key="7">
    <source>
        <dbReference type="ARBA" id="ARBA00015707"/>
    </source>
</evidence>
<evidence type="ECO:0000256" key="13">
    <source>
        <dbReference type="ARBA" id="ARBA00023295"/>
    </source>
</evidence>
<dbReference type="EC" id="3.2.1.25" evidence="6"/>
<keyword evidence="8" id="KW-0732">Signal</keyword>
<keyword evidence="12" id="KW-0458">Lysosome</keyword>
<comment type="subcellular location">
    <subcellularLocation>
        <location evidence="3">Lysosome</location>
    </subcellularLocation>
</comment>
<feature type="domain" description="Glycoside hydrolase family 2 catalytic" evidence="16">
    <location>
        <begin position="374"/>
        <end position="592"/>
    </location>
</feature>
<evidence type="ECO:0000256" key="6">
    <source>
        <dbReference type="ARBA" id="ARBA00012754"/>
    </source>
</evidence>
<evidence type="ECO:0000256" key="9">
    <source>
        <dbReference type="ARBA" id="ARBA00022801"/>
    </source>
</evidence>
<dbReference type="PANTHER" id="PTHR43730:SF1">
    <property type="entry name" value="BETA-MANNOSIDASE"/>
    <property type="match status" value="1"/>
</dbReference>
<dbReference type="Pfam" id="PF22666">
    <property type="entry name" value="Glyco_hydro_2_N2"/>
    <property type="match status" value="1"/>
</dbReference>
<dbReference type="FunFam" id="2.60.40.10:FF:000650">
    <property type="entry name" value="Mannosidase beta"/>
    <property type="match status" value="1"/>
</dbReference>
<dbReference type="InParanoid" id="K1QEG2"/>
<evidence type="ECO:0000313" key="19">
    <source>
        <dbReference type="EMBL" id="EKC29479.1"/>
    </source>
</evidence>
<gene>
    <name evidence="19" type="ORF">CGI_10025487</name>
</gene>
<dbReference type="Gene3D" id="2.60.120.260">
    <property type="entry name" value="Galactose-binding domain-like"/>
    <property type="match status" value="1"/>
</dbReference>
<evidence type="ECO:0000256" key="5">
    <source>
        <dbReference type="ARBA" id="ARBA00011245"/>
    </source>
</evidence>
<dbReference type="GO" id="GO:0005975">
    <property type="term" value="P:carbohydrate metabolic process"/>
    <property type="evidence" value="ECO:0007669"/>
    <property type="project" value="InterPro"/>
</dbReference>
<organism evidence="19">
    <name type="scientific">Magallana gigas</name>
    <name type="common">Pacific oyster</name>
    <name type="synonym">Crassostrea gigas</name>
    <dbReference type="NCBI Taxonomy" id="29159"/>
    <lineage>
        <taxon>Eukaryota</taxon>
        <taxon>Metazoa</taxon>
        <taxon>Spiralia</taxon>
        <taxon>Lophotrochozoa</taxon>
        <taxon>Mollusca</taxon>
        <taxon>Bivalvia</taxon>
        <taxon>Autobranchia</taxon>
        <taxon>Pteriomorphia</taxon>
        <taxon>Ostreida</taxon>
        <taxon>Ostreoidea</taxon>
        <taxon>Ostreidae</taxon>
        <taxon>Magallana</taxon>
    </lineage>
</organism>
<dbReference type="InterPro" id="IPR050887">
    <property type="entry name" value="Beta-mannosidase_GH2"/>
</dbReference>
<evidence type="ECO:0000256" key="1">
    <source>
        <dbReference type="ARBA" id="ARBA00000829"/>
    </source>
</evidence>
<evidence type="ECO:0000256" key="11">
    <source>
        <dbReference type="ARBA" id="ARBA00023180"/>
    </source>
</evidence>
<proteinExistence type="inferred from homology"/>
<dbReference type="GO" id="GO:0006516">
    <property type="term" value="P:glycoprotein catabolic process"/>
    <property type="evidence" value="ECO:0007669"/>
    <property type="project" value="TreeGrafter"/>
</dbReference>
<dbReference type="SUPFAM" id="SSF51445">
    <property type="entry name" value="(Trans)glycosidases"/>
    <property type="match status" value="1"/>
</dbReference>
<dbReference type="Pfam" id="PF17753">
    <property type="entry name" value="Ig_mannosidase"/>
    <property type="match status" value="1"/>
</dbReference>
<evidence type="ECO:0000259" key="16">
    <source>
        <dbReference type="Pfam" id="PF02836"/>
    </source>
</evidence>
<dbReference type="InterPro" id="IPR054593">
    <property type="entry name" value="Beta-mannosidase-like_N2"/>
</dbReference>
<dbReference type="SUPFAM" id="SSF49785">
    <property type="entry name" value="Galactose-binding domain-like"/>
    <property type="match status" value="1"/>
</dbReference>
<comment type="subunit">
    <text evidence="5">Monomer.</text>
</comment>
<evidence type="ECO:0000256" key="15">
    <source>
        <dbReference type="ARBA" id="ARBA00033445"/>
    </source>
</evidence>
<keyword evidence="11" id="KW-0325">Glycoprotein</keyword>
<evidence type="ECO:0000259" key="18">
    <source>
        <dbReference type="Pfam" id="PF22666"/>
    </source>
</evidence>
<dbReference type="InterPro" id="IPR017853">
    <property type="entry name" value="GH"/>
</dbReference>
<dbReference type="AlphaFoldDB" id="K1QEG2"/>
<comment type="catalytic activity">
    <reaction evidence="1">
        <text>Hydrolysis of terminal, non-reducing beta-D-mannose residues in beta-D-mannosides.</text>
        <dbReference type="EC" id="3.2.1.25"/>
    </reaction>
</comment>
<feature type="domain" description="Beta-mannosidase Ig-fold" evidence="17">
    <location>
        <begin position="876"/>
        <end position="947"/>
    </location>
</feature>
<accession>K1QEG2</accession>
<dbReference type="PANTHER" id="PTHR43730">
    <property type="entry name" value="BETA-MANNOSIDASE"/>
    <property type="match status" value="1"/>
</dbReference>
<evidence type="ECO:0000256" key="10">
    <source>
        <dbReference type="ARBA" id="ARBA00023157"/>
    </source>
</evidence>
<dbReference type="Gene3D" id="3.20.20.80">
    <property type="entry name" value="Glycosidases"/>
    <property type="match status" value="1"/>
</dbReference>
<dbReference type="InterPro" id="IPR006103">
    <property type="entry name" value="Glyco_hydro_2_cat"/>
</dbReference>
<comment type="similarity">
    <text evidence="4">Belongs to the glycosyl hydrolase 2 family.</text>
</comment>
<evidence type="ECO:0000256" key="14">
    <source>
        <dbReference type="ARBA" id="ARBA00032581"/>
    </source>
</evidence>
<dbReference type="InterPro" id="IPR013783">
    <property type="entry name" value="Ig-like_fold"/>
</dbReference>
<dbReference type="HOGENOM" id="CLU_005015_3_1_1"/>
<comment type="function">
    <text evidence="2">Exoglycosidase that cleaves the single beta-linked mannose residue from the non-reducing end of all N-linked glycoprotein oligosaccharides.</text>
</comment>
<dbReference type="InterPro" id="IPR041625">
    <property type="entry name" value="Beta-mannosidase_Ig"/>
</dbReference>
<dbReference type="InterPro" id="IPR036156">
    <property type="entry name" value="Beta-gal/glucu_dom_sf"/>
</dbReference>
<keyword evidence="13" id="KW-0326">Glycosidase</keyword>
<evidence type="ECO:0000256" key="8">
    <source>
        <dbReference type="ARBA" id="ARBA00022729"/>
    </source>
</evidence>
<dbReference type="GO" id="GO:0004567">
    <property type="term" value="F:beta-mannosidase activity"/>
    <property type="evidence" value="ECO:0007669"/>
    <property type="project" value="UniProtKB-EC"/>
</dbReference>
<keyword evidence="10" id="KW-1015">Disulfide bond</keyword>
<evidence type="ECO:0000259" key="17">
    <source>
        <dbReference type="Pfam" id="PF17753"/>
    </source>
</evidence>
<feature type="domain" description="Beta-mannosidase-like galactose-binding" evidence="18">
    <location>
        <begin position="27"/>
        <end position="191"/>
    </location>
</feature>
<dbReference type="FunFam" id="3.20.20.80:FF:000035">
    <property type="entry name" value="Mannosidase beta"/>
    <property type="match status" value="1"/>
</dbReference>
<dbReference type="Gene3D" id="2.60.40.10">
    <property type="entry name" value="Immunoglobulins"/>
    <property type="match status" value="2"/>
</dbReference>
<evidence type="ECO:0000256" key="12">
    <source>
        <dbReference type="ARBA" id="ARBA00023228"/>
    </source>
</evidence>
<sequence>MSVYSAVLLFGFISTGAAVLTTKHNISITGQVPGSMYTALMDHKIIQDPYYHDNDIRYRWIGLADWTYSRVFNVSSQMMSMANIKLVCEGLDTFATVTINGHLVAETNNMFVKYVMDIKPYLKLGENSISVSFKSAVKQAAILASNHSYLIPPACPVPQYKGECHVNMVRKEQCSFSWDWGPSFPTQGIWRDIYIESFNKTAIRSFTAETLKDTDGSWVIDTEVLLDVPEGETVEGSVKIRFDVTGMGSKQVHTLTSNNNKIKQRLQLDRGYVQGGSTAHRVSQGRCQNPKNTTTGYIRIILTAFKINSDRDFVVQEWWPNGYGAQHLYQLYAFFTSSDGRTISAKKLTIGFKTVELMQDFVSGDPKQGRSFLLKINGVPIFLKGSNWIPADSFLERVTKERLRNLLQSARDVHMNSMRVWGGGVYESEDFYELADELGILIWQDLMFGCAMYPSDPQFLSTVSDEISQQVKRLKSHASLLLWSGNNENEKALRQSWYNTDVNFTLYYKDYVTLYHDTIQPIVQSEDSTHPFIMSSPSNGIESLQEGFVAKEPWSELYGDIHDYRYMDPFFDPSVYRVPRMASEYGLQSLPSYETLAEVYAEEDMDLCSDMSEHRQHHPLGNVQLMAEVILYLNLPNSPDRKQKFKDTIYVTQIDQAIAMKTETEHYRRWQNRLDESGRGNTMGAMYWQLNDIWQAPTWSSIEYGGKWKMLQYFAQHFFSPLLISPYEESGMAKVYICVDEIKLHVTRHPHTHHLQFVPNPQHKAGFLFGDMVNSNPQPHSLGPKGTLYISMYSWASMEPLYNWTQEYQMNVTSQLVFSANINNMLHQADCIRRQNCFLFYHLGNPQNGPTAWQALSTFSAVIGLKKAKIQVTNIITVKKDQVFNITISTSAIAPFVWLDTPGVQGRFSDNGFLMVQRVKHLQYFAWESVDQNKLDGSLTIKSLTDIYY</sequence>
<dbReference type="FunCoup" id="K1QEG2">
    <property type="interactions" value="487"/>
</dbReference>
<evidence type="ECO:0000256" key="4">
    <source>
        <dbReference type="ARBA" id="ARBA00007401"/>
    </source>
</evidence>
<protein>
    <recommendedName>
        <fullName evidence="7">Beta-mannosidase</fullName>
        <ecNumber evidence="6">3.2.1.25</ecNumber>
    </recommendedName>
    <alternativeName>
        <fullName evidence="14">Lysosomal beta A mannosidase</fullName>
    </alternativeName>
    <alternativeName>
        <fullName evidence="15">Mannanase</fullName>
    </alternativeName>
</protein>
<evidence type="ECO:0000256" key="2">
    <source>
        <dbReference type="ARBA" id="ARBA00003150"/>
    </source>
</evidence>
<evidence type="ECO:0000256" key="3">
    <source>
        <dbReference type="ARBA" id="ARBA00004371"/>
    </source>
</evidence>
<name>K1QEG2_MAGGI</name>
<dbReference type="FunFam" id="2.60.120.260:FF:000060">
    <property type="entry name" value="Probable beta-mannosidase"/>
    <property type="match status" value="1"/>
</dbReference>
<keyword evidence="9" id="KW-0378">Hydrolase</keyword>